<proteinExistence type="predicted"/>
<gene>
    <name evidence="1" type="ORF">IQ215_14255</name>
</gene>
<comment type="caution">
    <text evidence="1">The sequence shown here is derived from an EMBL/GenBank/DDBJ whole genome shotgun (WGS) entry which is preliminary data.</text>
</comment>
<evidence type="ECO:0000313" key="1">
    <source>
        <dbReference type="EMBL" id="MBE9223856.1"/>
    </source>
</evidence>
<protein>
    <submittedName>
        <fullName evidence="1">BrnT family toxin</fullName>
    </submittedName>
</protein>
<dbReference type="RefSeq" id="WP_193802062.1">
    <property type="nucleotide sequence ID" value="NZ_JADEWC010000065.1"/>
</dbReference>
<accession>A0ABR9V7I0</accession>
<dbReference type="EMBL" id="JADEWC010000065">
    <property type="protein sequence ID" value="MBE9223856.1"/>
    <property type="molecule type" value="Genomic_DNA"/>
</dbReference>
<dbReference type="InterPro" id="IPR038573">
    <property type="entry name" value="BrnT_sf"/>
</dbReference>
<dbReference type="Proteomes" id="UP000654604">
    <property type="component" value="Unassembled WGS sequence"/>
</dbReference>
<sequence>MKVIRWNSDKNKLLLKDRGISFEEVLSAMEKGDVLDDLVHPNGNKYPNQRLLVVKIRKYAFLVPYVETEEEIFLKTIISSRKATKQYLGGTNL</sequence>
<name>A0ABR9V7I0_9CHRO</name>
<reference evidence="1 2" key="1">
    <citation type="submission" date="2020-10" db="EMBL/GenBank/DDBJ databases">
        <authorList>
            <person name="Castelo-Branco R."/>
            <person name="Eusebio N."/>
            <person name="Adriana R."/>
            <person name="Vieira A."/>
            <person name="Brugerolle De Fraissinette N."/>
            <person name="Rezende De Castro R."/>
            <person name="Schneider M.P."/>
            <person name="Vasconcelos V."/>
            <person name="Leao P.N."/>
        </authorList>
    </citation>
    <scope>NUCLEOTIDE SEQUENCE [LARGE SCALE GENOMIC DNA]</scope>
    <source>
        <strain evidence="1 2">LEGE 03274</strain>
    </source>
</reference>
<dbReference type="Gene3D" id="3.10.450.530">
    <property type="entry name" value="Ribonuclease toxin, BrnT, of type II toxin-antitoxin system"/>
    <property type="match status" value="1"/>
</dbReference>
<keyword evidence="2" id="KW-1185">Reference proteome</keyword>
<organism evidence="1 2">
    <name type="scientific">Cyanobacterium stanieri LEGE 03274</name>
    <dbReference type="NCBI Taxonomy" id="1828756"/>
    <lineage>
        <taxon>Bacteria</taxon>
        <taxon>Bacillati</taxon>
        <taxon>Cyanobacteriota</taxon>
        <taxon>Cyanophyceae</taxon>
        <taxon>Oscillatoriophycideae</taxon>
        <taxon>Chroococcales</taxon>
        <taxon>Geminocystaceae</taxon>
        <taxon>Cyanobacterium</taxon>
    </lineage>
</organism>
<evidence type="ECO:0000313" key="2">
    <source>
        <dbReference type="Proteomes" id="UP000654604"/>
    </source>
</evidence>